<organism evidence="3 4">
    <name type="scientific">Candidatus Roizmanbacteria bacterium GW2011_GWA2_34_18</name>
    <dbReference type="NCBI Taxonomy" id="1618477"/>
    <lineage>
        <taxon>Bacteria</taxon>
        <taxon>Candidatus Roizmaniibacteriota</taxon>
    </lineage>
</organism>
<gene>
    <name evidence="3" type="ORF">UR54_C0010G0006</name>
</gene>
<keyword evidence="2" id="KW-0472">Membrane</keyword>
<comment type="caution">
    <text evidence="3">The sequence shown here is derived from an EMBL/GenBank/DDBJ whole genome shotgun (WGS) entry which is preliminary data.</text>
</comment>
<evidence type="ECO:0000313" key="3">
    <source>
        <dbReference type="EMBL" id="KKP60613.1"/>
    </source>
</evidence>
<dbReference type="EMBL" id="LBPP01000010">
    <property type="protein sequence ID" value="KKP60613.1"/>
    <property type="molecule type" value="Genomic_DNA"/>
</dbReference>
<keyword evidence="2" id="KW-1133">Transmembrane helix</keyword>
<protein>
    <submittedName>
        <fullName evidence="3">Uncharacterized protein</fullName>
    </submittedName>
</protein>
<dbReference type="Proteomes" id="UP000034688">
    <property type="component" value="Unassembled WGS sequence"/>
</dbReference>
<keyword evidence="2" id="KW-0812">Transmembrane</keyword>
<evidence type="ECO:0000313" key="4">
    <source>
        <dbReference type="Proteomes" id="UP000034688"/>
    </source>
</evidence>
<evidence type="ECO:0000256" key="2">
    <source>
        <dbReference type="SAM" id="Phobius"/>
    </source>
</evidence>
<dbReference type="STRING" id="1618477.UR54_C0010G0006"/>
<feature type="compositionally biased region" description="Polar residues" evidence="1">
    <location>
        <begin position="39"/>
        <end position="52"/>
    </location>
</feature>
<sequence>MDSQNIKVYLAISGALIILLILVIIIPFTKKSSTTSTTQPTPYNLRPTTVETNPSPNNQSPDNNTVPADFTGVAEEELSPEVIDISLQKKDLRQKTPLDFSTFSIDFNYGEDKFIVTFKDPKDQAQKEFNSWRLINYPGLGTDQFLLK</sequence>
<feature type="compositionally biased region" description="Low complexity" evidence="1">
    <location>
        <begin position="53"/>
        <end position="64"/>
    </location>
</feature>
<evidence type="ECO:0000256" key="1">
    <source>
        <dbReference type="SAM" id="MobiDB-lite"/>
    </source>
</evidence>
<dbReference type="AlphaFoldDB" id="A0A0G0ATX2"/>
<feature type="region of interest" description="Disordered" evidence="1">
    <location>
        <begin position="32"/>
        <end position="71"/>
    </location>
</feature>
<reference evidence="3 4" key="1">
    <citation type="journal article" date="2015" name="Nature">
        <title>rRNA introns, odd ribosomes, and small enigmatic genomes across a large radiation of phyla.</title>
        <authorList>
            <person name="Brown C.T."/>
            <person name="Hug L.A."/>
            <person name="Thomas B.C."/>
            <person name="Sharon I."/>
            <person name="Castelle C.J."/>
            <person name="Singh A."/>
            <person name="Wilkins M.J."/>
            <person name="Williams K.H."/>
            <person name="Banfield J.F."/>
        </authorList>
    </citation>
    <scope>NUCLEOTIDE SEQUENCE [LARGE SCALE GENOMIC DNA]</scope>
</reference>
<feature type="transmembrane region" description="Helical" evidence="2">
    <location>
        <begin position="6"/>
        <end position="28"/>
    </location>
</feature>
<accession>A0A0G0ATX2</accession>
<proteinExistence type="predicted"/>
<name>A0A0G0ATX2_9BACT</name>